<dbReference type="SUPFAM" id="SSF52821">
    <property type="entry name" value="Rhodanese/Cell cycle control phosphatase"/>
    <property type="match status" value="1"/>
</dbReference>
<reference evidence="8 9" key="1">
    <citation type="submission" date="2018-04" db="EMBL/GenBank/DDBJ databases">
        <title>Genome sequencing of Flavobacterium sp. HYN0048.</title>
        <authorList>
            <person name="Yi H."/>
            <person name="Baek C."/>
        </authorList>
    </citation>
    <scope>NUCLEOTIDE SEQUENCE [LARGE SCALE GENOMIC DNA]</scope>
    <source>
        <strain evidence="8 9">HYN0048</strain>
    </source>
</reference>
<dbReference type="PANTHER" id="PTHR45663">
    <property type="entry name" value="GEO12009P1"/>
    <property type="match status" value="1"/>
</dbReference>
<dbReference type="PROSITE" id="PS50206">
    <property type="entry name" value="RHODANESE_3"/>
    <property type="match status" value="1"/>
</dbReference>
<proteinExistence type="predicted"/>
<dbReference type="AlphaFoldDB" id="A0A2S0RDX4"/>
<evidence type="ECO:0000256" key="2">
    <source>
        <dbReference type="ARBA" id="ARBA00022982"/>
    </source>
</evidence>
<sequence>MKIRMIFPVLVCFFLSCQAQTSKKYESIPALAFAEKIKNTPQPQILDVRTPEEFNDQHLDNANNVNWNSEDFATKAAAYDQSKPVFVYCMSGGRSKQAAEKLSEMGFKTVYELQGGIIKWNAAGLAPKSDRIIGMCSQEYEELLNTDKKVLVDFYAEWCGPCKKMAPYLTKMQSDLKDKVVIIRLNADENKTLMSQLKIEELPALFLYENKTVKWQHTGFISEEDLKKQL</sequence>
<keyword evidence="4" id="KW-0676">Redox-active center</keyword>
<dbReference type="Gene3D" id="3.40.30.10">
    <property type="entry name" value="Glutaredoxin"/>
    <property type="match status" value="1"/>
</dbReference>
<dbReference type="GO" id="GO:0045454">
    <property type="term" value="P:cell redox homeostasis"/>
    <property type="evidence" value="ECO:0007669"/>
    <property type="project" value="TreeGrafter"/>
</dbReference>
<dbReference type="Pfam" id="PF00581">
    <property type="entry name" value="Rhodanese"/>
    <property type="match status" value="1"/>
</dbReference>
<dbReference type="SMART" id="SM00450">
    <property type="entry name" value="RHOD"/>
    <property type="match status" value="1"/>
</dbReference>
<dbReference type="InterPro" id="IPR036249">
    <property type="entry name" value="Thioredoxin-like_sf"/>
</dbReference>
<dbReference type="GO" id="GO:0015035">
    <property type="term" value="F:protein-disulfide reductase activity"/>
    <property type="evidence" value="ECO:0007669"/>
    <property type="project" value="TreeGrafter"/>
</dbReference>
<keyword evidence="3" id="KW-1015">Disulfide bond</keyword>
<dbReference type="CDD" id="cd02947">
    <property type="entry name" value="TRX_family"/>
    <property type="match status" value="1"/>
</dbReference>
<dbReference type="PRINTS" id="PR00421">
    <property type="entry name" value="THIOREDOXIN"/>
</dbReference>
<evidence type="ECO:0000256" key="1">
    <source>
        <dbReference type="ARBA" id="ARBA00022448"/>
    </source>
</evidence>
<evidence type="ECO:0000259" key="6">
    <source>
        <dbReference type="PROSITE" id="PS50206"/>
    </source>
</evidence>
<feature type="domain" description="Thioredoxin" evidence="7">
    <location>
        <begin position="96"/>
        <end position="230"/>
    </location>
</feature>
<dbReference type="CDD" id="cd00158">
    <property type="entry name" value="RHOD"/>
    <property type="match status" value="1"/>
</dbReference>
<dbReference type="PROSITE" id="PS00194">
    <property type="entry name" value="THIOREDOXIN_1"/>
    <property type="match status" value="1"/>
</dbReference>
<dbReference type="InterPro" id="IPR013766">
    <property type="entry name" value="Thioredoxin_domain"/>
</dbReference>
<dbReference type="GO" id="GO:0005829">
    <property type="term" value="C:cytosol"/>
    <property type="evidence" value="ECO:0007669"/>
    <property type="project" value="TreeGrafter"/>
</dbReference>
<evidence type="ECO:0000256" key="5">
    <source>
        <dbReference type="SAM" id="SignalP"/>
    </source>
</evidence>
<feature type="chain" id="PRO_5015497908" evidence="5">
    <location>
        <begin position="20"/>
        <end position="230"/>
    </location>
</feature>
<keyword evidence="5" id="KW-0732">Signal</keyword>
<dbReference type="SUPFAM" id="SSF52833">
    <property type="entry name" value="Thioredoxin-like"/>
    <property type="match status" value="1"/>
</dbReference>
<dbReference type="PANTHER" id="PTHR45663:SF11">
    <property type="entry name" value="GEO12009P1"/>
    <property type="match status" value="1"/>
</dbReference>
<dbReference type="PROSITE" id="PS51257">
    <property type="entry name" value="PROKAR_LIPOPROTEIN"/>
    <property type="match status" value="1"/>
</dbReference>
<dbReference type="RefSeq" id="WP_108370537.1">
    <property type="nucleotide sequence ID" value="NZ_CP028811.1"/>
</dbReference>
<dbReference type="PROSITE" id="PS51352">
    <property type="entry name" value="THIOREDOXIN_2"/>
    <property type="match status" value="1"/>
</dbReference>
<dbReference type="InterPro" id="IPR036873">
    <property type="entry name" value="Rhodanese-like_dom_sf"/>
</dbReference>
<dbReference type="Gene3D" id="3.40.250.10">
    <property type="entry name" value="Rhodanese-like domain"/>
    <property type="match status" value="1"/>
</dbReference>
<feature type="domain" description="Rhodanese" evidence="6">
    <location>
        <begin position="39"/>
        <end position="129"/>
    </location>
</feature>
<evidence type="ECO:0000259" key="7">
    <source>
        <dbReference type="PROSITE" id="PS51352"/>
    </source>
</evidence>
<evidence type="ECO:0000256" key="4">
    <source>
        <dbReference type="ARBA" id="ARBA00023284"/>
    </source>
</evidence>
<dbReference type="KEGG" id="fmg:HYN48_07595"/>
<dbReference type="OrthoDB" id="9808735at2"/>
<feature type="signal peptide" evidence="5">
    <location>
        <begin position="1"/>
        <end position="19"/>
    </location>
</feature>
<dbReference type="Proteomes" id="UP000244193">
    <property type="component" value="Chromosome"/>
</dbReference>
<gene>
    <name evidence="8" type="ORF">HYN48_07595</name>
</gene>
<keyword evidence="9" id="KW-1185">Reference proteome</keyword>
<organism evidence="8 9">
    <name type="scientific">Flavobacterium magnum</name>
    <dbReference type="NCBI Taxonomy" id="2162713"/>
    <lineage>
        <taxon>Bacteria</taxon>
        <taxon>Pseudomonadati</taxon>
        <taxon>Bacteroidota</taxon>
        <taxon>Flavobacteriia</taxon>
        <taxon>Flavobacteriales</taxon>
        <taxon>Flavobacteriaceae</taxon>
        <taxon>Flavobacterium</taxon>
    </lineage>
</organism>
<keyword evidence="2" id="KW-0249">Electron transport</keyword>
<evidence type="ECO:0000313" key="8">
    <source>
        <dbReference type="EMBL" id="AWA29953.1"/>
    </source>
</evidence>
<dbReference type="InterPro" id="IPR017937">
    <property type="entry name" value="Thioredoxin_CS"/>
</dbReference>
<name>A0A2S0RDX4_9FLAO</name>
<dbReference type="InterPro" id="IPR001763">
    <property type="entry name" value="Rhodanese-like_dom"/>
</dbReference>
<evidence type="ECO:0000256" key="3">
    <source>
        <dbReference type="ARBA" id="ARBA00023157"/>
    </source>
</evidence>
<dbReference type="EMBL" id="CP028811">
    <property type="protein sequence ID" value="AWA29953.1"/>
    <property type="molecule type" value="Genomic_DNA"/>
</dbReference>
<evidence type="ECO:0000313" key="9">
    <source>
        <dbReference type="Proteomes" id="UP000244193"/>
    </source>
</evidence>
<keyword evidence="1" id="KW-0813">Transport</keyword>
<protein>
    <submittedName>
        <fullName evidence="8">Thioredoxin</fullName>
    </submittedName>
</protein>
<accession>A0A2S0RDX4</accession>
<dbReference type="Pfam" id="PF00085">
    <property type="entry name" value="Thioredoxin"/>
    <property type="match status" value="1"/>
</dbReference>